<evidence type="ECO:0000256" key="2">
    <source>
        <dbReference type="SAM" id="Phobius"/>
    </source>
</evidence>
<reference evidence="4" key="1">
    <citation type="submission" date="2021-03" db="EMBL/GenBank/DDBJ databases">
        <title>Plesiomonas shigelloides zfcc0051, isolated from zebrafish feces.</title>
        <authorList>
            <person name="Vanderhoek Z."/>
            <person name="Gaulke C."/>
        </authorList>
    </citation>
    <scope>NUCLEOTIDE SEQUENCE</scope>
    <source>
        <strain evidence="4">Zfcc0051</strain>
    </source>
</reference>
<feature type="compositionally biased region" description="Polar residues" evidence="1">
    <location>
        <begin position="285"/>
        <end position="298"/>
    </location>
</feature>
<proteinExistence type="predicted"/>
<keyword evidence="2" id="KW-1133">Transmembrane helix</keyword>
<evidence type="ECO:0000313" key="4">
    <source>
        <dbReference type="EMBL" id="MBO1107258.1"/>
    </source>
</evidence>
<dbReference type="Pfam" id="PF05036">
    <property type="entry name" value="SPOR"/>
    <property type="match status" value="1"/>
</dbReference>
<dbReference type="RefSeq" id="WP_207541621.1">
    <property type="nucleotide sequence ID" value="NZ_JAFNAA010000003.1"/>
</dbReference>
<dbReference type="PROSITE" id="PS51724">
    <property type="entry name" value="SPOR"/>
    <property type="match status" value="1"/>
</dbReference>
<feature type="compositionally biased region" description="Polar residues" evidence="1">
    <location>
        <begin position="330"/>
        <end position="339"/>
    </location>
</feature>
<feature type="region of interest" description="Disordered" evidence="1">
    <location>
        <begin position="273"/>
        <end position="339"/>
    </location>
</feature>
<gene>
    <name evidence="4" type="ORF">J2R62_03325</name>
</gene>
<accession>A0A8I1W4I9</accession>
<protein>
    <submittedName>
        <fullName evidence="4">AAA family ATPase</fullName>
    </submittedName>
</protein>
<dbReference type="Gene3D" id="3.30.70.1070">
    <property type="entry name" value="Sporulation related repeat"/>
    <property type="match status" value="1"/>
</dbReference>
<dbReference type="SUPFAM" id="SSF52540">
    <property type="entry name" value="P-loop containing nucleoside triphosphate hydrolases"/>
    <property type="match status" value="1"/>
</dbReference>
<dbReference type="PANTHER" id="PTHR35894:SF7">
    <property type="entry name" value="GENERAL SECRETION PATHWAY PROTEIN A-RELATED"/>
    <property type="match status" value="1"/>
</dbReference>
<feature type="compositionally biased region" description="Low complexity" evidence="1">
    <location>
        <begin position="391"/>
        <end position="431"/>
    </location>
</feature>
<feature type="region of interest" description="Disordered" evidence="1">
    <location>
        <begin position="391"/>
        <end position="477"/>
    </location>
</feature>
<feature type="domain" description="SPOR" evidence="3">
    <location>
        <begin position="473"/>
        <end position="551"/>
    </location>
</feature>
<sequence length="563" mass="60289">MENTPSRLWVELDSQTQVLSRVRFLSRFGSPFIHISGPEGAGKSFLAQHLLDEQDPERVRCALLAGRKDQADTLVRSLLVHQLVDQAAYDDATPLAEFLPELAREGRRDLLIIVDDAQLLSDAMLMELWQLAGTSRQAGNRRCAVVLFGPAEGLAERIKALPVQQGVAQMTIDVPQLTRAEALTLMKAALVRAQRPAQDAEALLGTALRPGAVLAAAEKPLLPEPEPDLLPKPRAQRAKESRSRVGLISLAVLVLLALGAGTWVWLSEHSAPAKSTFTPGDRAASVSSQPLGGQSDASSAEKVLPKVDGAPLDPVPDVKGRLNSGEVEPIQQNEQVRLTEQSPVAQITAPAEPGETTQAQILPQTGKRVVLPGNVVDALVAAEQQVQQAATPTAPATNANAAEEAKPAVTSTSDSATATSTAISPEQAAAAKRAESAKADNAKATAAKETAAKPASTKRRHSSRLSGDTELEKASPKHYTVQLSGSHSLKDAWHFVEKSGLASKLRVYETRRNGRAWYVVIMGNYPTVAQAKQAINTLPTAMKADQPWVKSYRQVQTELKRAQ</sequence>
<feature type="compositionally biased region" description="Low complexity" evidence="1">
    <location>
        <begin position="442"/>
        <end position="455"/>
    </location>
</feature>
<dbReference type="EMBL" id="JAFNAA010000003">
    <property type="protein sequence ID" value="MBO1107258.1"/>
    <property type="molecule type" value="Genomic_DNA"/>
</dbReference>
<evidence type="ECO:0000256" key="1">
    <source>
        <dbReference type="SAM" id="MobiDB-lite"/>
    </source>
</evidence>
<dbReference type="GO" id="GO:0042834">
    <property type="term" value="F:peptidoglycan binding"/>
    <property type="evidence" value="ECO:0007669"/>
    <property type="project" value="InterPro"/>
</dbReference>
<dbReference type="InterPro" id="IPR052026">
    <property type="entry name" value="ExeA_AAA_ATPase_DNA-bind"/>
</dbReference>
<dbReference type="Proteomes" id="UP000664658">
    <property type="component" value="Unassembled WGS sequence"/>
</dbReference>
<keyword evidence="2" id="KW-0812">Transmembrane</keyword>
<dbReference type="AlphaFoldDB" id="A0A8I1W4I9"/>
<dbReference type="InterPro" id="IPR049945">
    <property type="entry name" value="AAA_22"/>
</dbReference>
<comment type="caution">
    <text evidence="4">The sequence shown here is derived from an EMBL/GenBank/DDBJ whole genome shotgun (WGS) entry which is preliminary data.</text>
</comment>
<dbReference type="InterPro" id="IPR027417">
    <property type="entry name" value="P-loop_NTPase"/>
</dbReference>
<dbReference type="InterPro" id="IPR036680">
    <property type="entry name" value="SPOR-like_sf"/>
</dbReference>
<dbReference type="Gene3D" id="3.40.50.300">
    <property type="entry name" value="P-loop containing nucleotide triphosphate hydrolases"/>
    <property type="match status" value="1"/>
</dbReference>
<keyword evidence="2" id="KW-0472">Membrane</keyword>
<organism evidence="4 5">
    <name type="scientific">Plesiomonas shigelloides</name>
    <name type="common">Aeromonas shigelloides</name>
    <dbReference type="NCBI Taxonomy" id="703"/>
    <lineage>
        <taxon>Bacteria</taxon>
        <taxon>Pseudomonadati</taxon>
        <taxon>Pseudomonadota</taxon>
        <taxon>Gammaproteobacteria</taxon>
        <taxon>Enterobacterales</taxon>
        <taxon>Enterobacteriaceae</taxon>
        <taxon>Plesiomonas</taxon>
    </lineage>
</organism>
<dbReference type="Pfam" id="PF13401">
    <property type="entry name" value="AAA_22"/>
    <property type="match status" value="1"/>
</dbReference>
<evidence type="ECO:0000313" key="5">
    <source>
        <dbReference type="Proteomes" id="UP000664658"/>
    </source>
</evidence>
<evidence type="ECO:0000259" key="3">
    <source>
        <dbReference type="PROSITE" id="PS51724"/>
    </source>
</evidence>
<dbReference type="GO" id="GO:0016887">
    <property type="term" value="F:ATP hydrolysis activity"/>
    <property type="evidence" value="ECO:0007669"/>
    <property type="project" value="InterPro"/>
</dbReference>
<dbReference type="InterPro" id="IPR007730">
    <property type="entry name" value="SPOR-like_dom"/>
</dbReference>
<feature type="transmembrane region" description="Helical" evidence="2">
    <location>
        <begin position="245"/>
        <end position="266"/>
    </location>
</feature>
<dbReference type="PANTHER" id="PTHR35894">
    <property type="entry name" value="GENERAL SECRETION PATHWAY PROTEIN A-RELATED"/>
    <property type="match status" value="1"/>
</dbReference>
<feature type="compositionally biased region" description="Basic and acidic residues" evidence="1">
    <location>
        <begin position="432"/>
        <end position="441"/>
    </location>
</feature>
<name>A0A8I1W4I9_PLESH</name>